<sequence length="75" mass="8732">MDNMVRDYGTTRCSKNTIYMLSSCFLQYPQVSGTNLSSRQHSLFGCNRSSWLGNHLFPYVDSPYQHSFHLSYNLK</sequence>
<protein>
    <submittedName>
        <fullName evidence="1">Uncharacterized protein</fullName>
    </submittedName>
</protein>
<reference evidence="1" key="1">
    <citation type="submission" date="2021-06" db="EMBL/GenBank/DDBJ databases">
        <title>Parelaphostrongylus tenuis whole genome reference sequence.</title>
        <authorList>
            <person name="Garwood T.J."/>
            <person name="Larsen P.A."/>
            <person name="Fountain-Jones N.M."/>
            <person name="Garbe J.R."/>
            <person name="Macchietto M.G."/>
            <person name="Kania S.A."/>
            <person name="Gerhold R.W."/>
            <person name="Richards J.E."/>
            <person name="Wolf T.M."/>
        </authorList>
    </citation>
    <scope>NUCLEOTIDE SEQUENCE</scope>
    <source>
        <strain evidence="1">MNPRO001-30</strain>
        <tissue evidence="1">Meninges</tissue>
    </source>
</reference>
<dbReference type="EMBL" id="JAHQIW010006894">
    <property type="protein sequence ID" value="KAJ1371040.1"/>
    <property type="molecule type" value="Genomic_DNA"/>
</dbReference>
<dbReference type="AlphaFoldDB" id="A0AAD5R7V8"/>
<gene>
    <name evidence="1" type="ORF">KIN20_032909</name>
</gene>
<keyword evidence="2" id="KW-1185">Reference proteome</keyword>
<dbReference type="Proteomes" id="UP001196413">
    <property type="component" value="Unassembled WGS sequence"/>
</dbReference>
<proteinExistence type="predicted"/>
<comment type="caution">
    <text evidence="1">The sequence shown here is derived from an EMBL/GenBank/DDBJ whole genome shotgun (WGS) entry which is preliminary data.</text>
</comment>
<evidence type="ECO:0000313" key="1">
    <source>
        <dbReference type="EMBL" id="KAJ1371040.1"/>
    </source>
</evidence>
<evidence type="ECO:0000313" key="2">
    <source>
        <dbReference type="Proteomes" id="UP001196413"/>
    </source>
</evidence>
<name>A0AAD5R7V8_PARTN</name>
<organism evidence="1 2">
    <name type="scientific">Parelaphostrongylus tenuis</name>
    <name type="common">Meningeal worm</name>
    <dbReference type="NCBI Taxonomy" id="148309"/>
    <lineage>
        <taxon>Eukaryota</taxon>
        <taxon>Metazoa</taxon>
        <taxon>Ecdysozoa</taxon>
        <taxon>Nematoda</taxon>
        <taxon>Chromadorea</taxon>
        <taxon>Rhabditida</taxon>
        <taxon>Rhabditina</taxon>
        <taxon>Rhabditomorpha</taxon>
        <taxon>Strongyloidea</taxon>
        <taxon>Metastrongylidae</taxon>
        <taxon>Parelaphostrongylus</taxon>
    </lineage>
</organism>
<accession>A0AAD5R7V8</accession>